<evidence type="ECO:0000313" key="3">
    <source>
        <dbReference type="EMBL" id="QFT28689.1"/>
    </source>
</evidence>
<accession>A0A5P9CR05</accession>
<keyword evidence="4" id="KW-1185">Reference proteome</keyword>
<dbReference type="Proteomes" id="UP000326936">
    <property type="component" value="Plasmid pTHAF100_a"/>
</dbReference>
<keyword evidence="1" id="KW-0812">Transmembrane</keyword>
<keyword evidence="1" id="KW-1133">Transmembrane helix</keyword>
<keyword evidence="3" id="KW-0614">Plasmid</keyword>
<proteinExistence type="predicted"/>
<dbReference type="KEGG" id="vaq:FIV01_20020"/>
<feature type="domain" description="DUF3955" evidence="2">
    <location>
        <begin position="8"/>
        <end position="59"/>
    </location>
</feature>
<sequence>MKKLIPNRTSMTLCIIGLLCLLTYASIGSHIDEDGILIEPFGLIPLFWVFEILAITAYVVQLIKGFNERY</sequence>
<evidence type="ECO:0000313" key="4">
    <source>
        <dbReference type="Proteomes" id="UP000326936"/>
    </source>
</evidence>
<feature type="transmembrane region" description="Helical" evidence="1">
    <location>
        <begin position="44"/>
        <end position="63"/>
    </location>
</feature>
<dbReference type="RefSeq" id="WP_152432651.1">
    <property type="nucleotide sequence ID" value="NZ_CBCSDK010000030.1"/>
</dbReference>
<organism evidence="3 4">
    <name type="scientific">Vibrio aquimaris</name>
    <dbReference type="NCBI Taxonomy" id="2587862"/>
    <lineage>
        <taxon>Bacteria</taxon>
        <taxon>Pseudomonadati</taxon>
        <taxon>Pseudomonadota</taxon>
        <taxon>Gammaproteobacteria</taxon>
        <taxon>Vibrionales</taxon>
        <taxon>Vibrionaceae</taxon>
        <taxon>Vibrio</taxon>
    </lineage>
</organism>
<dbReference type="InterPro" id="IPR025016">
    <property type="entry name" value="DUF3955"/>
</dbReference>
<reference evidence="3 4" key="1">
    <citation type="submission" date="2019-10" db="EMBL/GenBank/DDBJ databases">
        <title>Complete genome sequence of Vibrio sp. strain THAF100, isolated from non-filtered water from the water column of tank 6 of a marine aquarium containing stony-coral fragments. Water maintained at 26 degree C.</title>
        <authorList>
            <person name="Ruckert C."/>
            <person name="Franco A."/>
            <person name="Kalinowski J."/>
            <person name="Glaeser S."/>
        </authorList>
    </citation>
    <scope>NUCLEOTIDE SEQUENCE [LARGE SCALE GENOMIC DNA]</scope>
    <source>
        <strain evidence="3 4">THAF100</strain>
        <plasmid evidence="4">pthaf100_a</plasmid>
    </source>
</reference>
<dbReference type="EMBL" id="CP045351">
    <property type="protein sequence ID" value="QFT28689.1"/>
    <property type="molecule type" value="Genomic_DNA"/>
</dbReference>
<keyword evidence="1" id="KW-0472">Membrane</keyword>
<evidence type="ECO:0000259" key="2">
    <source>
        <dbReference type="Pfam" id="PF13127"/>
    </source>
</evidence>
<gene>
    <name evidence="3" type="ORF">FIV01_20020</name>
</gene>
<dbReference type="OrthoDB" id="9134165at2"/>
<protein>
    <recommendedName>
        <fullName evidence="2">DUF3955 domain-containing protein</fullName>
    </recommendedName>
</protein>
<geneLocation type="plasmid" evidence="4">
    <name>pthaf100_a</name>
</geneLocation>
<evidence type="ECO:0000256" key="1">
    <source>
        <dbReference type="SAM" id="Phobius"/>
    </source>
</evidence>
<name>A0A5P9CR05_9VIBR</name>
<dbReference type="AlphaFoldDB" id="A0A5P9CR05"/>
<dbReference type="Pfam" id="PF13127">
    <property type="entry name" value="DUF3955"/>
    <property type="match status" value="1"/>
</dbReference>